<sequence length="66" mass="7612">MCCYNHGQSMSDMKKEVVLTVRVDSETDDIIRSLAKKDERTIAWITRKLITEALEARKLLKSEGKK</sequence>
<proteinExistence type="predicted"/>
<accession>A0A3B0Y6M6</accession>
<dbReference type="GO" id="GO:0006355">
    <property type="term" value="P:regulation of DNA-templated transcription"/>
    <property type="evidence" value="ECO:0007669"/>
    <property type="project" value="InterPro"/>
</dbReference>
<organism evidence="1">
    <name type="scientific">hydrothermal vent metagenome</name>
    <dbReference type="NCBI Taxonomy" id="652676"/>
    <lineage>
        <taxon>unclassified sequences</taxon>
        <taxon>metagenomes</taxon>
        <taxon>ecological metagenomes</taxon>
    </lineage>
</organism>
<dbReference type="EMBL" id="UOFJ01000467">
    <property type="protein sequence ID" value="VAW69809.1"/>
    <property type="molecule type" value="Genomic_DNA"/>
</dbReference>
<name>A0A3B0Y6M6_9ZZZZ</name>
<evidence type="ECO:0000313" key="1">
    <source>
        <dbReference type="EMBL" id="VAW69809.1"/>
    </source>
</evidence>
<protein>
    <submittedName>
        <fullName evidence="1">Uncharacterized protein</fullName>
    </submittedName>
</protein>
<reference evidence="1" key="1">
    <citation type="submission" date="2018-06" db="EMBL/GenBank/DDBJ databases">
        <authorList>
            <person name="Zhirakovskaya E."/>
        </authorList>
    </citation>
    <scope>NUCLEOTIDE SEQUENCE</scope>
</reference>
<dbReference type="InterPro" id="IPR010985">
    <property type="entry name" value="Ribbon_hlx_hlx"/>
</dbReference>
<gene>
    <name evidence="1" type="ORF">MNBD_GAMMA10-2480</name>
</gene>
<dbReference type="AlphaFoldDB" id="A0A3B0Y6M6"/>
<dbReference type="SUPFAM" id="SSF47598">
    <property type="entry name" value="Ribbon-helix-helix"/>
    <property type="match status" value="1"/>
</dbReference>